<evidence type="ECO:0008006" key="2">
    <source>
        <dbReference type="Google" id="ProtNLM"/>
    </source>
</evidence>
<dbReference type="SUPFAM" id="SSF53474">
    <property type="entry name" value="alpha/beta-Hydrolases"/>
    <property type="match status" value="1"/>
</dbReference>
<organism evidence="1">
    <name type="scientific">Aureoumbra lagunensis</name>
    <dbReference type="NCBI Taxonomy" id="44058"/>
    <lineage>
        <taxon>Eukaryota</taxon>
        <taxon>Sar</taxon>
        <taxon>Stramenopiles</taxon>
        <taxon>Ochrophyta</taxon>
        <taxon>Pelagophyceae</taxon>
        <taxon>Pelagomonadales</taxon>
        <taxon>Aureoumbra</taxon>
    </lineage>
</organism>
<dbReference type="PANTHER" id="PTHR43433">
    <property type="entry name" value="HYDROLASE, ALPHA/BETA FOLD FAMILY PROTEIN"/>
    <property type="match status" value="1"/>
</dbReference>
<gene>
    <name evidence="1" type="ORF">ALAG00032_LOCUS6157</name>
</gene>
<dbReference type="AlphaFoldDB" id="A0A7S3JXE7"/>
<dbReference type="InterPro" id="IPR050471">
    <property type="entry name" value="AB_hydrolase"/>
</dbReference>
<sequence length="502" mass="54130">MENPFEIEGAEKSGRLDVGCGRVAYYATSGSPRGEWTVLFLPLGVSRLFVYRKELSESARKLGLRLIAVDRPNIGGTSGCGDEAEVIDDDPSDSWGLNKSKRSRTVSKRLRTHSNDVAAVLRHIGASNTRVIGICAGTPFALHFIATQAGLASTSHLTLVTPWVQPYDCEYAWSLARVASRRWILGRSFAGYLLSSLQLGVAMPMLRSLDPGELLALLDGKLTDKERLELQATRARQAADILVATRTSPSSCRATTSSLEQQFSSAGLGILETHNDELVQDLERRLELALGAKALEYMGENAQAHCVSAMTADVRVCLSSLDEVLQGLDLKDLPIDSTTLLAADDDELVPPKAARWFADRLPGHVGLFVFHRASHAGVQTLRRNDWLKVAATHGAALPSPTVLDLHLSDDPSKKMYDANSVATSNARGSGLSGLFFSSTYSSSSSASSSSTTTIKMEKEDAESIVSTESFDNLDSSSSGIFGLFYKVFSAKTPSSPPEALVR</sequence>
<accession>A0A7S3JXE7</accession>
<dbReference type="EMBL" id="HBIJ01008734">
    <property type="protein sequence ID" value="CAE0365414.1"/>
    <property type="molecule type" value="Transcribed_RNA"/>
</dbReference>
<dbReference type="InterPro" id="IPR029058">
    <property type="entry name" value="AB_hydrolase_fold"/>
</dbReference>
<evidence type="ECO:0000313" key="1">
    <source>
        <dbReference type="EMBL" id="CAE0365414.1"/>
    </source>
</evidence>
<reference evidence="1" key="1">
    <citation type="submission" date="2021-01" db="EMBL/GenBank/DDBJ databases">
        <authorList>
            <person name="Corre E."/>
            <person name="Pelletier E."/>
            <person name="Niang G."/>
            <person name="Scheremetjew M."/>
            <person name="Finn R."/>
            <person name="Kale V."/>
            <person name="Holt S."/>
            <person name="Cochrane G."/>
            <person name="Meng A."/>
            <person name="Brown T."/>
            <person name="Cohen L."/>
        </authorList>
    </citation>
    <scope>NUCLEOTIDE SEQUENCE</scope>
    <source>
        <strain evidence="1">CCMP1510</strain>
    </source>
</reference>
<dbReference type="Gene3D" id="3.40.50.1820">
    <property type="entry name" value="alpha/beta hydrolase"/>
    <property type="match status" value="1"/>
</dbReference>
<name>A0A7S3JXE7_9STRA</name>
<proteinExistence type="predicted"/>
<dbReference type="PANTHER" id="PTHR43433:SF10">
    <property type="entry name" value="AB HYDROLASE-1 DOMAIN-CONTAINING PROTEIN"/>
    <property type="match status" value="1"/>
</dbReference>
<protein>
    <recommendedName>
        <fullName evidence="2">AB hydrolase-1 domain-containing protein</fullName>
    </recommendedName>
</protein>